<keyword evidence="2" id="KW-0479">Metal-binding</keyword>
<keyword evidence="5" id="KW-0862">Zinc</keyword>
<dbReference type="GO" id="GO:0005634">
    <property type="term" value="C:nucleus"/>
    <property type="evidence" value="ECO:0007669"/>
    <property type="project" value="UniProtKB-SubCell"/>
</dbReference>
<feature type="domain" description="C2H2-type" evidence="8">
    <location>
        <begin position="166"/>
        <end position="194"/>
    </location>
</feature>
<feature type="domain" description="C2H2-type" evidence="8">
    <location>
        <begin position="252"/>
        <end position="279"/>
    </location>
</feature>
<dbReference type="AlphaFoldDB" id="A0A922CW37"/>
<evidence type="ECO:0000259" key="8">
    <source>
        <dbReference type="PROSITE" id="PS50157"/>
    </source>
</evidence>
<dbReference type="PROSITE" id="PS00028">
    <property type="entry name" value="ZINC_FINGER_C2H2_1"/>
    <property type="match status" value="11"/>
</dbReference>
<feature type="domain" description="C2H2-type" evidence="8">
    <location>
        <begin position="308"/>
        <end position="335"/>
    </location>
</feature>
<name>A0A922CW37_MANSE</name>
<comment type="caution">
    <text evidence="9">The sequence shown here is derived from an EMBL/GenBank/DDBJ whole genome shotgun (WGS) entry which is preliminary data.</text>
</comment>
<evidence type="ECO:0000256" key="5">
    <source>
        <dbReference type="ARBA" id="ARBA00022833"/>
    </source>
</evidence>
<feature type="domain" description="C2H2-type" evidence="8">
    <location>
        <begin position="110"/>
        <end position="138"/>
    </location>
</feature>
<feature type="domain" description="C2H2-type" evidence="8">
    <location>
        <begin position="223"/>
        <end position="251"/>
    </location>
</feature>
<evidence type="ECO:0000256" key="4">
    <source>
        <dbReference type="ARBA" id="ARBA00022771"/>
    </source>
</evidence>
<dbReference type="GO" id="GO:0008270">
    <property type="term" value="F:zinc ion binding"/>
    <property type="evidence" value="ECO:0007669"/>
    <property type="project" value="UniProtKB-KW"/>
</dbReference>
<organism evidence="9 10">
    <name type="scientific">Manduca sexta</name>
    <name type="common">Tobacco hawkmoth</name>
    <name type="synonym">Tobacco hornworm</name>
    <dbReference type="NCBI Taxonomy" id="7130"/>
    <lineage>
        <taxon>Eukaryota</taxon>
        <taxon>Metazoa</taxon>
        <taxon>Ecdysozoa</taxon>
        <taxon>Arthropoda</taxon>
        <taxon>Hexapoda</taxon>
        <taxon>Insecta</taxon>
        <taxon>Pterygota</taxon>
        <taxon>Neoptera</taxon>
        <taxon>Endopterygota</taxon>
        <taxon>Lepidoptera</taxon>
        <taxon>Glossata</taxon>
        <taxon>Ditrysia</taxon>
        <taxon>Bombycoidea</taxon>
        <taxon>Sphingidae</taxon>
        <taxon>Sphinginae</taxon>
        <taxon>Sphingini</taxon>
        <taxon>Manduca</taxon>
    </lineage>
</organism>
<accession>A0A922CW37</accession>
<feature type="domain" description="C2H2-type" evidence="8">
    <location>
        <begin position="280"/>
        <end position="307"/>
    </location>
</feature>
<dbReference type="PANTHER" id="PTHR24406">
    <property type="entry name" value="TRANSCRIPTIONAL REPRESSOR CTCFL-RELATED"/>
    <property type="match status" value="1"/>
</dbReference>
<proteinExistence type="predicted"/>
<evidence type="ECO:0000313" key="10">
    <source>
        <dbReference type="Proteomes" id="UP000791440"/>
    </source>
</evidence>
<dbReference type="Pfam" id="PF00096">
    <property type="entry name" value="zf-C2H2"/>
    <property type="match status" value="4"/>
</dbReference>
<comment type="subcellular location">
    <subcellularLocation>
        <location evidence="1">Nucleus</location>
    </subcellularLocation>
</comment>
<dbReference type="GO" id="GO:0030674">
    <property type="term" value="F:protein-macromolecule adaptor activity"/>
    <property type="evidence" value="ECO:0007669"/>
    <property type="project" value="UniProtKB-ARBA"/>
</dbReference>
<feature type="domain" description="C2H2-type" evidence="8">
    <location>
        <begin position="336"/>
        <end position="359"/>
    </location>
</feature>
<dbReference type="InterPro" id="IPR013087">
    <property type="entry name" value="Znf_C2H2_type"/>
</dbReference>
<dbReference type="EMBL" id="JH668662">
    <property type="protein sequence ID" value="KAG6460266.1"/>
    <property type="molecule type" value="Genomic_DNA"/>
</dbReference>
<dbReference type="Proteomes" id="UP000791440">
    <property type="component" value="Unassembled WGS sequence"/>
</dbReference>
<dbReference type="FunFam" id="3.30.160.60:FF:000688">
    <property type="entry name" value="zinc finger protein 197 isoform X1"/>
    <property type="match status" value="1"/>
</dbReference>
<sequence length="378" mass="44954">MILNKSSAIPFRRHGSMHKCFFCEKCYLHVADLRRHTIDKHLEKRLYNIEHYITEPFIKLDITDLTCKLCAEGLETLKCLIKHLNKHHNKDYPEIVSQSIICFKLTDKDFGCLNCGKKFKLFGTLLLHIHCEHLDRKYVCEACGIDFRNNSDLLNHTQDVHSIGEYECTYCLKKFIKERRRNIHVKNFHESRRNCLLCQETFRSKRERDRHMYATHSQQMPWYKCDKCAIKFKVKRLLTEHIRRVHLKEKNVTCEICGMRFFSNTTLKLHKVRHSDAKPFECSTCNKKFPRKSALELHMRIHTNERRYVCKICGKAFIQWTSLQYHLPHHSDERNFKCVVCEKAFKTKKTMLRHCTNVHRKGNVDTAGGTVSSQTRLH</sequence>
<dbReference type="SMART" id="SM00355">
    <property type="entry name" value="ZnF_C2H2"/>
    <property type="match status" value="11"/>
</dbReference>
<evidence type="ECO:0000256" key="6">
    <source>
        <dbReference type="ARBA" id="ARBA00023242"/>
    </source>
</evidence>
<protein>
    <recommendedName>
        <fullName evidence="8">C2H2-type domain-containing protein</fullName>
    </recommendedName>
</protein>
<feature type="domain" description="C2H2-type" evidence="8">
    <location>
        <begin position="138"/>
        <end position="162"/>
    </location>
</feature>
<evidence type="ECO:0000256" key="3">
    <source>
        <dbReference type="ARBA" id="ARBA00022737"/>
    </source>
</evidence>
<evidence type="ECO:0000256" key="2">
    <source>
        <dbReference type="ARBA" id="ARBA00022723"/>
    </source>
</evidence>
<keyword evidence="6" id="KW-0539">Nucleus</keyword>
<dbReference type="Pfam" id="PF12874">
    <property type="entry name" value="zf-met"/>
    <property type="match status" value="1"/>
</dbReference>
<dbReference type="InterPro" id="IPR050888">
    <property type="entry name" value="ZnF_C2H2-type_TF"/>
</dbReference>
<feature type="domain" description="C2H2-type" evidence="8">
    <location>
        <begin position="193"/>
        <end position="221"/>
    </location>
</feature>
<evidence type="ECO:0000256" key="7">
    <source>
        <dbReference type="PROSITE-ProRule" id="PRU00042"/>
    </source>
</evidence>
<keyword evidence="10" id="KW-1185">Reference proteome</keyword>
<gene>
    <name evidence="9" type="ORF">O3G_MSEX011872</name>
</gene>
<reference evidence="9" key="2">
    <citation type="submission" date="2020-12" db="EMBL/GenBank/DDBJ databases">
        <authorList>
            <person name="Kanost M."/>
        </authorList>
    </citation>
    <scope>NUCLEOTIDE SEQUENCE</scope>
</reference>
<dbReference type="FunFam" id="3.30.160.60:FF:000414">
    <property type="entry name" value="Zinc finger protein 398"/>
    <property type="match status" value="1"/>
</dbReference>
<reference evidence="9" key="1">
    <citation type="journal article" date="2016" name="Insect Biochem. Mol. Biol.">
        <title>Multifaceted biological insights from a draft genome sequence of the tobacco hornworm moth, Manduca sexta.</title>
        <authorList>
            <person name="Kanost M.R."/>
            <person name="Arrese E.L."/>
            <person name="Cao X."/>
            <person name="Chen Y.R."/>
            <person name="Chellapilla S."/>
            <person name="Goldsmith M.R."/>
            <person name="Grosse-Wilde E."/>
            <person name="Heckel D.G."/>
            <person name="Herndon N."/>
            <person name="Jiang H."/>
            <person name="Papanicolaou A."/>
            <person name="Qu J."/>
            <person name="Soulages J.L."/>
            <person name="Vogel H."/>
            <person name="Walters J."/>
            <person name="Waterhouse R.M."/>
            <person name="Ahn S.J."/>
            <person name="Almeida F.C."/>
            <person name="An C."/>
            <person name="Aqrawi P."/>
            <person name="Bretschneider A."/>
            <person name="Bryant W.B."/>
            <person name="Bucks S."/>
            <person name="Chao H."/>
            <person name="Chevignon G."/>
            <person name="Christen J.M."/>
            <person name="Clarke D.F."/>
            <person name="Dittmer N.T."/>
            <person name="Ferguson L.C.F."/>
            <person name="Garavelou S."/>
            <person name="Gordon K.H.J."/>
            <person name="Gunaratna R.T."/>
            <person name="Han Y."/>
            <person name="Hauser F."/>
            <person name="He Y."/>
            <person name="Heidel-Fischer H."/>
            <person name="Hirsh A."/>
            <person name="Hu Y."/>
            <person name="Jiang H."/>
            <person name="Kalra D."/>
            <person name="Klinner C."/>
            <person name="Konig C."/>
            <person name="Kovar C."/>
            <person name="Kroll A.R."/>
            <person name="Kuwar S.S."/>
            <person name="Lee S.L."/>
            <person name="Lehman R."/>
            <person name="Li K."/>
            <person name="Li Z."/>
            <person name="Liang H."/>
            <person name="Lovelace S."/>
            <person name="Lu Z."/>
            <person name="Mansfield J.H."/>
            <person name="McCulloch K.J."/>
            <person name="Mathew T."/>
            <person name="Morton B."/>
            <person name="Muzny D.M."/>
            <person name="Neunemann D."/>
            <person name="Ongeri F."/>
            <person name="Pauchet Y."/>
            <person name="Pu L.L."/>
            <person name="Pyrousis I."/>
            <person name="Rao X.J."/>
            <person name="Redding A."/>
            <person name="Roesel C."/>
            <person name="Sanchez-Gracia A."/>
            <person name="Schaack S."/>
            <person name="Shukla A."/>
            <person name="Tetreau G."/>
            <person name="Wang Y."/>
            <person name="Xiong G.H."/>
            <person name="Traut W."/>
            <person name="Walsh T.K."/>
            <person name="Worley K.C."/>
            <person name="Wu D."/>
            <person name="Wu W."/>
            <person name="Wu Y.Q."/>
            <person name="Zhang X."/>
            <person name="Zou Z."/>
            <person name="Zucker H."/>
            <person name="Briscoe A.D."/>
            <person name="Burmester T."/>
            <person name="Clem R.J."/>
            <person name="Feyereisen R."/>
            <person name="Grimmelikhuijzen C.J.P."/>
            <person name="Hamodrakas S.J."/>
            <person name="Hansson B.S."/>
            <person name="Huguet E."/>
            <person name="Jermiin L.S."/>
            <person name="Lan Q."/>
            <person name="Lehman H.K."/>
            <person name="Lorenzen M."/>
            <person name="Merzendorfer H."/>
            <person name="Michalopoulos I."/>
            <person name="Morton D.B."/>
            <person name="Muthukrishnan S."/>
            <person name="Oakeshott J.G."/>
            <person name="Palmer W."/>
            <person name="Park Y."/>
            <person name="Passarelli A.L."/>
            <person name="Rozas J."/>
            <person name="Schwartz L.M."/>
            <person name="Smith W."/>
            <person name="Southgate A."/>
            <person name="Vilcinskas A."/>
            <person name="Vogt R."/>
            <person name="Wang P."/>
            <person name="Werren J."/>
            <person name="Yu X.Q."/>
            <person name="Zhou J.J."/>
            <person name="Brown S.J."/>
            <person name="Scherer S.E."/>
            <person name="Richards S."/>
            <person name="Blissard G.W."/>
        </authorList>
    </citation>
    <scope>NUCLEOTIDE SEQUENCE</scope>
</reference>
<keyword evidence="3" id="KW-0677">Repeat</keyword>
<evidence type="ECO:0000313" key="9">
    <source>
        <dbReference type="EMBL" id="KAG6460266.1"/>
    </source>
</evidence>
<dbReference type="PROSITE" id="PS50157">
    <property type="entry name" value="ZINC_FINGER_C2H2_2"/>
    <property type="match status" value="9"/>
</dbReference>
<evidence type="ECO:0000256" key="1">
    <source>
        <dbReference type="ARBA" id="ARBA00004123"/>
    </source>
</evidence>
<keyword evidence="4 7" id="KW-0863">Zinc-finger</keyword>